<dbReference type="Gene3D" id="1.20.5.190">
    <property type="match status" value="1"/>
</dbReference>
<dbReference type="AlphaFoldDB" id="A0A0W8DM38"/>
<evidence type="ECO:0000313" key="2">
    <source>
        <dbReference type="EMBL" id="KUF97368.1"/>
    </source>
</evidence>
<gene>
    <name evidence="2" type="ORF">AM588_10011714</name>
</gene>
<dbReference type="EMBL" id="LNFP01000118">
    <property type="protein sequence ID" value="KUF97368.1"/>
    <property type="molecule type" value="Genomic_DNA"/>
</dbReference>
<feature type="region of interest" description="Disordered" evidence="1">
    <location>
        <begin position="1"/>
        <end position="35"/>
    </location>
</feature>
<protein>
    <submittedName>
        <fullName evidence="2">Uncharacterized protein</fullName>
    </submittedName>
</protein>
<evidence type="ECO:0000313" key="3">
    <source>
        <dbReference type="Proteomes" id="UP000054636"/>
    </source>
</evidence>
<sequence>MQDSQSSTHSKSALRSPLTSSLDEQGSTPSASSSYFIEGPWRAKKKYQANQVIVMVRQKKRENDAAVKLQAAWKRRKARIEVNLMRLAKDLYQQKLVDAVLMVQTNWRGRHGRLQARSLKQTAMEKISQLVKIQHHAVTFVQAHYRGWKGREKYREAQLNKKKRWKEITRPENGEKFYYTNENCVERPNEFATPRISAAEAAGDGGDEGLAEYYDPVTGKSYFFNARTTECRQASAT</sequence>
<evidence type="ECO:0000256" key="1">
    <source>
        <dbReference type="SAM" id="MobiDB-lite"/>
    </source>
</evidence>
<accession>A0A0W8DM38</accession>
<dbReference type="Pfam" id="PF00612">
    <property type="entry name" value="IQ"/>
    <property type="match status" value="2"/>
</dbReference>
<organism evidence="2 3">
    <name type="scientific">Phytophthora nicotianae</name>
    <name type="common">Potato buckeye rot agent</name>
    <name type="synonym">Phytophthora parasitica</name>
    <dbReference type="NCBI Taxonomy" id="4792"/>
    <lineage>
        <taxon>Eukaryota</taxon>
        <taxon>Sar</taxon>
        <taxon>Stramenopiles</taxon>
        <taxon>Oomycota</taxon>
        <taxon>Peronosporomycetes</taxon>
        <taxon>Peronosporales</taxon>
        <taxon>Peronosporaceae</taxon>
        <taxon>Phytophthora</taxon>
    </lineage>
</organism>
<proteinExistence type="predicted"/>
<dbReference type="PROSITE" id="PS50096">
    <property type="entry name" value="IQ"/>
    <property type="match status" value="1"/>
</dbReference>
<name>A0A0W8DM38_PHYNI</name>
<comment type="caution">
    <text evidence="2">The sequence shown here is derived from an EMBL/GenBank/DDBJ whole genome shotgun (WGS) entry which is preliminary data.</text>
</comment>
<dbReference type="SMART" id="SM00015">
    <property type="entry name" value="IQ"/>
    <property type="match status" value="3"/>
</dbReference>
<dbReference type="InterPro" id="IPR000048">
    <property type="entry name" value="IQ_motif_EF-hand-BS"/>
</dbReference>
<reference evidence="2 3" key="1">
    <citation type="submission" date="2015-11" db="EMBL/GenBank/DDBJ databases">
        <title>Genomes and virulence difference between two physiological races of Phytophthora nicotianae.</title>
        <authorList>
            <person name="Liu H."/>
            <person name="Ma X."/>
            <person name="Yu H."/>
            <person name="Fang D."/>
            <person name="Li Y."/>
            <person name="Wang X."/>
            <person name="Wang W."/>
            <person name="Dong Y."/>
            <person name="Xiao B."/>
        </authorList>
    </citation>
    <scope>NUCLEOTIDE SEQUENCE [LARGE SCALE GENOMIC DNA]</scope>
    <source>
        <strain evidence="3">race 1</strain>
    </source>
</reference>
<dbReference type="Proteomes" id="UP000054636">
    <property type="component" value="Unassembled WGS sequence"/>
</dbReference>